<dbReference type="GO" id="GO:0006002">
    <property type="term" value="P:fructose 6-phosphate metabolic process"/>
    <property type="evidence" value="ECO:0007669"/>
    <property type="project" value="InterPro"/>
</dbReference>
<evidence type="ECO:0000256" key="6">
    <source>
        <dbReference type="ARBA" id="ARBA00022777"/>
    </source>
</evidence>
<dbReference type="PANTHER" id="PTHR45770">
    <property type="entry name" value="ATP-DEPENDENT 6-PHOSPHOFRUCTOKINASE 1"/>
    <property type="match status" value="1"/>
</dbReference>
<feature type="binding site" evidence="12">
    <location>
        <position position="180"/>
    </location>
    <ligand>
        <name>Mg(2+)</name>
        <dbReference type="ChEBI" id="CHEBI:18420"/>
        <note>catalytic</note>
    </ligand>
</feature>
<dbReference type="UniPathway" id="UPA00109">
    <property type="reaction ID" value="UER00182"/>
</dbReference>
<organism evidence="14 15">
    <name type="scientific">Desulfatibacillum alkenivorans DSM 16219</name>
    <dbReference type="NCBI Taxonomy" id="1121393"/>
    <lineage>
        <taxon>Bacteria</taxon>
        <taxon>Pseudomonadati</taxon>
        <taxon>Thermodesulfobacteriota</taxon>
        <taxon>Desulfobacteria</taxon>
        <taxon>Desulfobacterales</taxon>
        <taxon>Desulfatibacillaceae</taxon>
        <taxon>Desulfatibacillum</taxon>
    </lineage>
</organism>
<evidence type="ECO:0000313" key="14">
    <source>
        <dbReference type="EMBL" id="SHL34220.1"/>
    </source>
</evidence>
<evidence type="ECO:0000256" key="9">
    <source>
        <dbReference type="ARBA" id="ARBA00023152"/>
    </source>
</evidence>
<dbReference type="HAMAP" id="MF_01981">
    <property type="entry name" value="Phosphofructokinase_II_X"/>
    <property type="match status" value="1"/>
</dbReference>
<keyword evidence="6 12" id="KW-0418">Kinase</keyword>
<dbReference type="InterPro" id="IPR000023">
    <property type="entry name" value="Phosphofructokinase_dom"/>
</dbReference>
<dbReference type="AlphaFoldDB" id="A0A1M6ZUV7"/>
<dbReference type="PRINTS" id="PR00476">
    <property type="entry name" value="PHFRCTKINASE"/>
</dbReference>
<evidence type="ECO:0000256" key="10">
    <source>
        <dbReference type="ARBA" id="ARBA00048070"/>
    </source>
</evidence>
<keyword evidence="5 12" id="KW-0547">Nucleotide-binding</keyword>
<feature type="binding site" evidence="12">
    <location>
        <position position="309"/>
    </location>
    <ligand>
        <name>substrate</name>
    </ligand>
</feature>
<feature type="binding site" evidence="12">
    <location>
        <begin position="179"/>
        <end position="182"/>
    </location>
    <ligand>
        <name>ATP</name>
        <dbReference type="ChEBI" id="CHEBI:30616"/>
    </ligand>
</feature>
<gene>
    <name evidence="12" type="primary">pfkA</name>
    <name evidence="14" type="ORF">SAMN02745216_05044</name>
</gene>
<protein>
    <recommendedName>
        <fullName evidence="12">ATP-dependent 6-phosphofructokinase</fullName>
        <shortName evidence="12">ATP-PFK</shortName>
        <shortName evidence="12">Phosphofructokinase</shortName>
        <ecNumber evidence="12">2.7.1.11</ecNumber>
    </recommendedName>
    <alternativeName>
        <fullName evidence="12">Phosphohexokinase</fullName>
    </alternativeName>
</protein>
<dbReference type="EMBL" id="FQZU01000061">
    <property type="protein sequence ID" value="SHL34220.1"/>
    <property type="molecule type" value="Genomic_DNA"/>
</dbReference>
<evidence type="ECO:0000256" key="3">
    <source>
        <dbReference type="ARBA" id="ARBA00022679"/>
    </source>
</evidence>
<dbReference type="NCBIfam" id="NF005301">
    <property type="entry name" value="PRK06830.1"/>
    <property type="match status" value="1"/>
</dbReference>
<dbReference type="GO" id="GO:0047334">
    <property type="term" value="F:diphosphate-fructose-6-phosphate 1-phosphotransferase activity"/>
    <property type="evidence" value="ECO:0007669"/>
    <property type="project" value="UniProtKB-EC"/>
</dbReference>
<evidence type="ECO:0000256" key="5">
    <source>
        <dbReference type="ARBA" id="ARBA00022741"/>
    </source>
</evidence>
<dbReference type="OrthoDB" id="9802503at2"/>
<sequence>MNPELTDTIIKTLGEAKIASPVRKSENGKPECSFQPDEDRVLVEINAEKILEQIRLGIEPASFEKAGPRSHIFFDPSKVRCAIVTCGGLCPGLNDIIRAIVLELTYGYGVRGIYGIRYGLAGFIPEYRYDVVDLTPAEVEDIHGSGGTVLGSSRGPQDIGQIVDCLERMNVGILFTVGGDGTLMASTKICDEIAKRGLKISVVGIPKTIDNDIFMVGRSFGFETAVEMATAAIRTAHTEAVGYPNGIGLVKLMGRHSGFIAAHAALAQQDVNFVLVPEVDFDLKGENGFLKTLETRLLDRGHAVVVAAEGAGQKFFEGENAERDASGNLKLHDIGMFLKSEIARYFDSINMEINLKFIDPSYMIRSHPANSNDNVFCSFLARNAVHAGMAGKTRLLVGYWHDQFVHVPMDASAGKRKRIDPNGRLWMSVQEATGQRSMTNDHEPCK</sequence>
<comment type="cofactor">
    <cofactor evidence="1 12">
        <name>Mg(2+)</name>
        <dbReference type="ChEBI" id="CHEBI:18420"/>
    </cofactor>
</comment>
<dbReference type="GO" id="GO:0005524">
    <property type="term" value="F:ATP binding"/>
    <property type="evidence" value="ECO:0007669"/>
    <property type="project" value="UniProtKB-KW"/>
</dbReference>
<comment type="catalytic activity">
    <reaction evidence="10 12">
        <text>beta-D-fructose 6-phosphate + ATP = beta-D-fructose 1,6-bisphosphate + ADP + H(+)</text>
        <dbReference type="Rhea" id="RHEA:16109"/>
        <dbReference type="ChEBI" id="CHEBI:15378"/>
        <dbReference type="ChEBI" id="CHEBI:30616"/>
        <dbReference type="ChEBI" id="CHEBI:32966"/>
        <dbReference type="ChEBI" id="CHEBI:57634"/>
        <dbReference type="ChEBI" id="CHEBI:456216"/>
        <dbReference type="EC" id="2.7.1.11"/>
    </reaction>
</comment>
<dbReference type="InterPro" id="IPR022953">
    <property type="entry name" value="ATP_PFK"/>
</dbReference>
<proteinExistence type="inferred from homology"/>
<dbReference type="SUPFAM" id="SSF53784">
    <property type="entry name" value="Phosphofructokinase"/>
    <property type="match status" value="1"/>
</dbReference>
<evidence type="ECO:0000256" key="8">
    <source>
        <dbReference type="ARBA" id="ARBA00022842"/>
    </source>
</evidence>
<dbReference type="Gene3D" id="3.40.50.450">
    <property type="match status" value="1"/>
</dbReference>
<dbReference type="Pfam" id="PF00365">
    <property type="entry name" value="PFK"/>
    <property type="match status" value="1"/>
</dbReference>
<dbReference type="GO" id="GO:0005737">
    <property type="term" value="C:cytoplasm"/>
    <property type="evidence" value="ECO:0007669"/>
    <property type="project" value="UniProtKB-SubCell"/>
</dbReference>
<keyword evidence="3 12" id="KW-0808">Transferase</keyword>
<feature type="binding site" evidence="12">
    <location>
        <begin position="208"/>
        <end position="210"/>
    </location>
    <ligand>
        <name>substrate</name>
    </ligand>
</feature>
<comment type="function">
    <text evidence="2">Catalyzes the phosphorylation of D-fructose 6-phosphate, the first committing step of glycolysis. Uses inorganic phosphate (PPi) as phosphoryl donor instead of ATP like common ATP-dependent phosphofructokinases (ATP-PFKs), which renders the reaction reversible, and can thus function both in glycolysis and gluconeogenesis. Consistently, PPi-PFK can replace the enzymes of both the forward (ATP-PFK) and reverse (fructose-bisphosphatase (FBPase)) reactions.</text>
</comment>
<dbReference type="EC" id="2.7.1.11" evidence="12"/>
<dbReference type="InterPro" id="IPR035966">
    <property type="entry name" value="PKF_sf"/>
</dbReference>
<comment type="similarity">
    <text evidence="12">Belongs to the phosphofructokinase type A (PFKA) family. PPi-dependent PFK group II subfamily. Atypical ATP-dependent clade 'X' sub-subfamily.</text>
</comment>
<dbReference type="GO" id="GO:0003872">
    <property type="term" value="F:6-phosphofructokinase activity"/>
    <property type="evidence" value="ECO:0007669"/>
    <property type="project" value="UniProtKB-UniRule"/>
</dbReference>
<comment type="function">
    <text evidence="12">Catalyzes the phosphorylation of D-fructose 6-phosphate to fructose 1,6-bisphosphate by ATP, the first committing step of glycolysis.</text>
</comment>
<evidence type="ECO:0000256" key="12">
    <source>
        <dbReference type="HAMAP-Rule" id="MF_01981"/>
    </source>
</evidence>
<feature type="binding site" evidence="12">
    <location>
        <begin position="253"/>
        <end position="255"/>
    </location>
    <ligand>
        <name>substrate</name>
    </ligand>
</feature>
<keyword evidence="7 12" id="KW-0067">ATP-binding</keyword>
<feature type="binding site" evidence="12">
    <location>
        <begin position="362"/>
        <end position="365"/>
    </location>
    <ligand>
        <name>substrate</name>
    </ligand>
</feature>
<dbReference type="PIRSF" id="PIRSF000534">
    <property type="entry name" value="PPi_PFK_TP0108"/>
    <property type="match status" value="1"/>
</dbReference>
<keyword evidence="12" id="KW-0963">Cytoplasm</keyword>
<name>A0A1M6ZUV7_9BACT</name>
<comment type="subcellular location">
    <subcellularLocation>
        <location evidence="12">Cytoplasm</location>
    </subcellularLocation>
</comment>
<dbReference type="STRING" id="1121393.SAMN02745216_05044"/>
<keyword evidence="4 12" id="KW-0479">Metal-binding</keyword>
<comment type="pathway">
    <text evidence="12">Carbohydrate degradation; glycolysis; D-glyceraldehyde 3-phosphate and glycerone phosphate from D-glucose: step 3/4.</text>
</comment>
<keyword evidence="9 12" id="KW-0324">Glycolysis</keyword>
<dbReference type="InterPro" id="IPR050929">
    <property type="entry name" value="PFKA"/>
</dbReference>
<dbReference type="FunFam" id="3.40.50.450:FF:000002">
    <property type="entry name" value="ATP-dependent 6-phosphofructokinase"/>
    <property type="match status" value="1"/>
</dbReference>
<feature type="binding site" evidence="12">
    <location>
        <position position="88"/>
    </location>
    <ligand>
        <name>ATP</name>
        <dbReference type="ChEBI" id="CHEBI:30616"/>
    </ligand>
</feature>
<dbReference type="InterPro" id="IPR012004">
    <property type="entry name" value="PyroP-dep_PFK_TP0108"/>
</dbReference>
<dbReference type="Proteomes" id="UP000183994">
    <property type="component" value="Unassembled WGS sequence"/>
</dbReference>
<dbReference type="GO" id="GO:0046872">
    <property type="term" value="F:metal ion binding"/>
    <property type="evidence" value="ECO:0007669"/>
    <property type="project" value="UniProtKB-KW"/>
</dbReference>
<evidence type="ECO:0000256" key="1">
    <source>
        <dbReference type="ARBA" id="ARBA00001946"/>
    </source>
</evidence>
<feature type="domain" description="Phosphofructokinase" evidence="13">
    <location>
        <begin position="80"/>
        <end position="387"/>
    </location>
</feature>
<evidence type="ECO:0000259" key="13">
    <source>
        <dbReference type="Pfam" id="PF00365"/>
    </source>
</evidence>
<keyword evidence="8 12" id="KW-0460">Magnesium</keyword>
<accession>A0A1M6ZUV7</accession>
<evidence type="ECO:0000256" key="7">
    <source>
        <dbReference type="ARBA" id="ARBA00022840"/>
    </source>
</evidence>
<dbReference type="RefSeq" id="WP_073479014.1">
    <property type="nucleotide sequence ID" value="NZ_FQZU01000061.1"/>
</dbReference>
<feature type="binding site" evidence="12">
    <location>
        <begin position="154"/>
        <end position="155"/>
    </location>
    <ligand>
        <name>ATP</name>
        <dbReference type="ChEBI" id="CHEBI:30616"/>
    </ligand>
</feature>
<evidence type="ECO:0000256" key="2">
    <source>
        <dbReference type="ARBA" id="ARBA00003138"/>
    </source>
</evidence>
<keyword evidence="15" id="KW-1185">Reference proteome</keyword>
<feature type="site" description="Important for substrate specificity; cannot use PPi as phosphoryl donor" evidence="12">
    <location>
        <position position="181"/>
    </location>
</feature>
<evidence type="ECO:0000256" key="11">
    <source>
        <dbReference type="ARBA" id="ARBA00048072"/>
    </source>
</evidence>
<reference evidence="15" key="1">
    <citation type="submission" date="2016-11" db="EMBL/GenBank/DDBJ databases">
        <authorList>
            <person name="Varghese N."/>
            <person name="Submissions S."/>
        </authorList>
    </citation>
    <scope>NUCLEOTIDE SEQUENCE [LARGE SCALE GENOMIC DNA]</scope>
    <source>
        <strain evidence="15">DSM 16219</strain>
    </source>
</reference>
<feature type="active site" description="Proton acceptor" evidence="12">
    <location>
        <position position="210"/>
    </location>
</feature>
<evidence type="ECO:0000313" key="15">
    <source>
        <dbReference type="Proteomes" id="UP000183994"/>
    </source>
</evidence>
<comment type="subunit">
    <text evidence="12">Homodimer.</text>
</comment>
<evidence type="ECO:0000256" key="4">
    <source>
        <dbReference type="ARBA" id="ARBA00022723"/>
    </source>
</evidence>
<comment type="catalytic activity">
    <reaction evidence="11">
        <text>beta-D-fructose 6-phosphate + diphosphate = beta-D-fructose 1,6-bisphosphate + phosphate + H(+)</text>
        <dbReference type="Rhea" id="RHEA:13613"/>
        <dbReference type="ChEBI" id="CHEBI:15378"/>
        <dbReference type="ChEBI" id="CHEBI:32966"/>
        <dbReference type="ChEBI" id="CHEBI:33019"/>
        <dbReference type="ChEBI" id="CHEBI:43474"/>
        <dbReference type="ChEBI" id="CHEBI:57634"/>
        <dbReference type="EC" id="2.7.1.90"/>
    </reaction>
</comment>